<dbReference type="AlphaFoldDB" id="A0A164N5Y1"/>
<reference evidence="1 2" key="1">
    <citation type="journal article" date="2016" name="Mol. Biol. Evol.">
        <title>Comparative Genomics of Early-Diverging Mushroom-Forming Fungi Provides Insights into the Origins of Lignocellulose Decay Capabilities.</title>
        <authorList>
            <person name="Nagy L.G."/>
            <person name="Riley R."/>
            <person name="Tritt A."/>
            <person name="Adam C."/>
            <person name="Daum C."/>
            <person name="Floudas D."/>
            <person name="Sun H."/>
            <person name="Yadav J.S."/>
            <person name="Pangilinan J."/>
            <person name="Larsson K.H."/>
            <person name="Matsuura K."/>
            <person name="Barry K."/>
            <person name="Labutti K."/>
            <person name="Kuo R."/>
            <person name="Ohm R.A."/>
            <person name="Bhattacharya S.S."/>
            <person name="Shirouzu T."/>
            <person name="Yoshinaga Y."/>
            <person name="Martin F.M."/>
            <person name="Grigoriev I.V."/>
            <person name="Hibbett D.S."/>
        </authorList>
    </citation>
    <scope>NUCLEOTIDE SEQUENCE [LARGE SCALE GENOMIC DNA]</scope>
    <source>
        <strain evidence="1 2">HHB9708</strain>
    </source>
</reference>
<organism evidence="1 2">
    <name type="scientific">Sistotremastrum niveocremeum HHB9708</name>
    <dbReference type="NCBI Taxonomy" id="1314777"/>
    <lineage>
        <taxon>Eukaryota</taxon>
        <taxon>Fungi</taxon>
        <taxon>Dikarya</taxon>
        <taxon>Basidiomycota</taxon>
        <taxon>Agaricomycotina</taxon>
        <taxon>Agaricomycetes</taxon>
        <taxon>Sistotremastrales</taxon>
        <taxon>Sistotremastraceae</taxon>
        <taxon>Sertulicium</taxon>
        <taxon>Sertulicium niveocremeum</taxon>
    </lineage>
</organism>
<evidence type="ECO:0000313" key="1">
    <source>
        <dbReference type="EMBL" id="KZS87388.1"/>
    </source>
</evidence>
<dbReference type="EMBL" id="KV419450">
    <property type="protein sequence ID" value="KZS87388.1"/>
    <property type="molecule type" value="Genomic_DNA"/>
</dbReference>
<proteinExistence type="predicted"/>
<accession>A0A164N5Y1</accession>
<evidence type="ECO:0000313" key="2">
    <source>
        <dbReference type="Proteomes" id="UP000076722"/>
    </source>
</evidence>
<protein>
    <submittedName>
        <fullName evidence="1">Uncharacterized protein</fullName>
    </submittedName>
</protein>
<dbReference type="Proteomes" id="UP000076722">
    <property type="component" value="Unassembled WGS sequence"/>
</dbReference>
<sequence length="222" mass="25692">MIDFWQLRANNEATKILNLSEVPDIAAWDAVSAMLSFKRAAGCEVPCCSLQSLLSTVQRGAMLTVLCPGWLVIKADYGNRSWDEIGEIRSLFQMARHVIFLCLAKPQDIGDSIEAIKKLITSCQLKVLELPNDSAVRLMTLNERWDNEGRERASQYLRAMVRRTHPPNAHRPTTFQGTSAYHKLYRNHDNKHHDPFDSFRREVNEYSIFMKDYSYPRPIEFW</sequence>
<keyword evidence="2" id="KW-1185">Reference proteome</keyword>
<gene>
    <name evidence="1" type="ORF">SISNIDRAFT_470958</name>
</gene>
<name>A0A164N5Y1_9AGAM</name>